<dbReference type="SMART" id="SM00760">
    <property type="entry name" value="Bac_DnaA_C"/>
    <property type="match status" value="1"/>
</dbReference>
<keyword evidence="6 8" id="KW-0446">Lipid-binding</keyword>
<comment type="caution">
    <text evidence="14">The sequence shown here is derived from an EMBL/GenBank/DDBJ whole genome shotgun (WGS) entry which is preliminary data.</text>
</comment>
<dbReference type="EMBL" id="JACOOK010000001">
    <property type="protein sequence ID" value="MBC5615457.1"/>
    <property type="molecule type" value="Genomic_DNA"/>
</dbReference>
<dbReference type="NCBIfam" id="TIGR00362">
    <property type="entry name" value="DnaA"/>
    <property type="match status" value="1"/>
</dbReference>
<dbReference type="InterPro" id="IPR003593">
    <property type="entry name" value="AAA+_ATPase"/>
</dbReference>
<dbReference type="Gene3D" id="3.40.50.300">
    <property type="entry name" value="P-loop containing nucleotide triphosphate hydrolases"/>
    <property type="match status" value="1"/>
</dbReference>
<comment type="caution">
    <text evidence="8">Lacks conserved residue(s) required for the propagation of feature annotation.</text>
</comment>
<dbReference type="InterPro" id="IPR020591">
    <property type="entry name" value="Chromosome_initiator_DnaA-like"/>
</dbReference>
<keyword evidence="15" id="KW-1185">Reference proteome</keyword>
<dbReference type="InterPro" id="IPR001957">
    <property type="entry name" value="Chromosome_initiator_DnaA"/>
</dbReference>
<feature type="domain" description="AAA+ ATPase" evidence="12">
    <location>
        <begin position="166"/>
        <end position="296"/>
    </location>
</feature>
<dbReference type="InterPro" id="IPR027417">
    <property type="entry name" value="P-loop_NTPase"/>
</dbReference>
<feature type="region of interest" description="Domain IV, binds dsDNA" evidence="8">
    <location>
        <begin position="350"/>
        <end position="471"/>
    </location>
</feature>
<evidence type="ECO:0000256" key="8">
    <source>
        <dbReference type="HAMAP-Rule" id="MF_00377"/>
    </source>
</evidence>
<dbReference type="InterPro" id="IPR024633">
    <property type="entry name" value="DnaA_N_dom"/>
</dbReference>
<evidence type="ECO:0000256" key="7">
    <source>
        <dbReference type="ARBA" id="ARBA00023125"/>
    </source>
</evidence>
<evidence type="ECO:0000256" key="10">
    <source>
        <dbReference type="RuleBase" id="RU000577"/>
    </source>
</evidence>
<dbReference type="PANTHER" id="PTHR30050">
    <property type="entry name" value="CHROMOSOMAL REPLICATION INITIATOR PROTEIN DNAA"/>
    <property type="match status" value="1"/>
</dbReference>
<dbReference type="PRINTS" id="PR00051">
    <property type="entry name" value="DNAA"/>
</dbReference>
<keyword evidence="2 8" id="KW-0963">Cytoplasm</keyword>
<dbReference type="Pfam" id="PF00308">
    <property type="entry name" value="Bac_DnaA"/>
    <property type="match status" value="1"/>
</dbReference>
<keyword evidence="4 8" id="KW-0547">Nucleotide-binding</keyword>
<dbReference type="RefSeq" id="WP_055204531.1">
    <property type="nucleotide sequence ID" value="NZ_JACOOK010000001.1"/>
</dbReference>
<evidence type="ECO:0000256" key="4">
    <source>
        <dbReference type="ARBA" id="ARBA00022741"/>
    </source>
</evidence>
<comment type="subunit">
    <text evidence="8">Oligomerizes as a right-handed, spiral filament on DNA at oriC.</text>
</comment>
<evidence type="ECO:0000313" key="14">
    <source>
        <dbReference type="EMBL" id="MBC5615457.1"/>
    </source>
</evidence>
<evidence type="ECO:0000259" key="13">
    <source>
        <dbReference type="SMART" id="SM00760"/>
    </source>
</evidence>
<sequence length="471" mass="53542">MIVNNQTYGDVWQSCLTRIREHTSDEEFAKWFKPIVPLDFDGVTLKLKVPNESYVYHIEKHFIPLLRPIIHQMFGLKTKLRYAVPRTEQSAPTVVTDADMTAINTFVTQSDTTNIKNPFVIPGIRRIVIDPQLNPNYTFDTFVEGECNRLCRSAGLSLAVNPGNTPFNPLYIYGDSGLGKTHIAQAIGMEIKQRKPQMQVLYVSMNKFQAQFQNAALKGELNDFIHFYQMLDVLIIDDIQELAGKDKTQNAFFNIFNHLHLSNKQLILTSDKPPVELKDIEQRLITRFKWGLSTQLLQPDYETKVKIIRNKAVKLNAEVPQEVVEFLAENINANVREIEGALSSLVANASFLGKKISITLAREILKVYVQFNQREITIEHIRKVVCEYMGLSAEVFNSPKRTREIAQARQIAMYLSKQHTKAPLTTIGAAIGGKNHATVLHACKAISNLMETDKVFCHQVEEIEKKVLARS</sequence>
<evidence type="ECO:0000256" key="5">
    <source>
        <dbReference type="ARBA" id="ARBA00022840"/>
    </source>
</evidence>
<keyword evidence="5 8" id="KW-0067">ATP-binding</keyword>
<dbReference type="Gene3D" id="3.30.300.180">
    <property type="match status" value="1"/>
</dbReference>
<comment type="similarity">
    <text evidence="1 8 11">Belongs to the DnaA family.</text>
</comment>
<feature type="binding site" evidence="8">
    <location>
        <position position="177"/>
    </location>
    <ligand>
        <name>ATP</name>
        <dbReference type="ChEBI" id="CHEBI:30616"/>
    </ligand>
</feature>
<comment type="domain">
    <text evidence="8">Domain I is involved in oligomerization and binding regulators, domain II is flexibile and of varying length in different bacteria, domain III forms the AAA+ region, while domain IV binds dsDNA.</text>
</comment>
<dbReference type="InterPro" id="IPR038454">
    <property type="entry name" value="DnaA_N_sf"/>
</dbReference>
<dbReference type="InterPro" id="IPR018312">
    <property type="entry name" value="Chromosome_initiator_DnaA_CS"/>
</dbReference>
<keyword evidence="3 8" id="KW-0235">DNA replication</keyword>
<dbReference type="CDD" id="cd00009">
    <property type="entry name" value="AAA"/>
    <property type="match status" value="1"/>
</dbReference>
<keyword evidence="7 8" id="KW-0238">DNA-binding</keyword>
<reference evidence="14 15" key="1">
    <citation type="submission" date="2020-08" db="EMBL/GenBank/DDBJ databases">
        <title>Genome public.</title>
        <authorList>
            <person name="Liu C."/>
            <person name="Sun Q."/>
        </authorList>
    </citation>
    <scope>NUCLEOTIDE SEQUENCE [LARGE SCALE GENOMIC DNA]</scope>
    <source>
        <strain evidence="14 15">New-7</strain>
    </source>
</reference>
<organism evidence="14 15">
    <name type="scientific">Alistipes hominis</name>
    <dbReference type="NCBI Taxonomy" id="2763015"/>
    <lineage>
        <taxon>Bacteria</taxon>
        <taxon>Pseudomonadati</taxon>
        <taxon>Bacteroidota</taxon>
        <taxon>Bacteroidia</taxon>
        <taxon>Bacteroidales</taxon>
        <taxon>Rikenellaceae</taxon>
        <taxon>Alistipes</taxon>
    </lineage>
</organism>
<protein>
    <recommendedName>
        <fullName evidence="8 9">Chromosomal replication initiator protein DnaA</fullName>
    </recommendedName>
</protein>
<dbReference type="Gene3D" id="1.10.1750.10">
    <property type="match status" value="1"/>
</dbReference>
<dbReference type="HAMAP" id="MF_00377">
    <property type="entry name" value="DnaA_bact"/>
    <property type="match status" value="1"/>
</dbReference>
<proteinExistence type="inferred from homology"/>
<evidence type="ECO:0000256" key="6">
    <source>
        <dbReference type="ARBA" id="ARBA00023121"/>
    </source>
</evidence>
<name>A0ABR7CIH8_9BACT</name>
<dbReference type="Pfam" id="PF08299">
    <property type="entry name" value="Bac_DnaA_C"/>
    <property type="match status" value="1"/>
</dbReference>
<evidence type="ECO:0000256" key="2">
    <source>
        <dbReference type="ARBA" id="ARBA00022490"/>
    </source>
</evidence>
<feature type="binding site" evidence="8">
    <location>
        <position position="181"/>
    </location>
    <ligand>
        <name>ATP</name>
        <dbReference type="ChEBI" id="CHEBI:30616"/>
    </ligand>
</feature>
<dbReference type="Gene3D" id="1.10.8.60">
    <property type="match status" value="1"/>
</dbReference>
<feature type="region of interest" description="Domain I, interacts with DnaA modulators" evidence="8">
    <location>
        <begin position="1"/>
        <end position="78"/>
    </location>
</feature>
<dbReference type="SUPFAM" id="SSF52540">
    <property type="entry name" value="P-loop containing nucleoside triphosphate hydrolases"/>
    <property type="match status" value="1"/>
</dbReference>
<dbReference type="CDD" id="cd06571">
    <property type="entry name" value="Bac_DnaA_C"/>
    <property type="match status" value="1"/>
</dbReference>
<evidence type="ECO:0000256" key="11">
    <source>
        <dbReference type="RuleBase" id="RU004227"/>
    </source>
</evidence>
<dbReference type="SUPFAM" id="SSF48295">
    <property type="entry name" value="TrpR-like"/>
    <property type="match status" value="1"/>
</dbReference>
<feature type="binding site" evidence="8">
    <location>
        <position position="179"/>
    </location>
    <ligand>
        <name>ATP</name>
        <dbReference type="ChEBI" id="CHEBI:30616"/>
    </ligand>
</feature>
<evidence type="ECO:0000259" key="12">
    <source>
        <dbReference type="SMART" id="SM00382"/>
    </source>
</evidence>
<dbReference type="InterPro" id="IPR013159">
    <property type="entry name" value="DnaA_C"/>
</dbReference>
<dbReference type="InterPro" id="IPR013317">
    <property type="entry name" value="DnaA_dom"/>
</dbReference>
<comment type="function">
    <text evidence="8 10">Plays an essential role in the initiation and regulation of chromosomal replication. ATP-DnaA binds to the origin of replication (oriC) to initiate formation of the DNA replication initiation complex once per cell cycle. Binds the DnaA box (a 9 base pair repeat at the origin) and separates the double-stranded (ds)DNA. Forms a right-handed helical filament on oriC DNA; dsDNA binds to the exterior of the filament while single-stranded (ss)DNA is stabiized in the filament's interior. The ATP-DnaA-oriC complex binds and stabilizes one strand of the AT-rich DNA unwinding element (DUE), permitting loading of DNA polymerase. After initiation quickly degrades to an ADP-DnaA complex that is not apt for DNA replication. Binds acidic phospholipids.</text>
</comment>
<comment type="subcellular location">
    <subcellularLocation>
        <location evidence="8">Cytoplasm</location>
    </subcellularLocation>
</comment>
<dbReference type="Pfam" id="PF11638">
    <property type="entry name" value="DnaA_N"/>
    <property type="match status" value="1"/>
</dbReference>
<evidence type="ECO:0000256" key="1">
    <source>
        <dbReference type="ARBA" id="ARBA00006583"/>
    </source>
</evidence>
<gene>
    <name evidence="8 14" type="primary">dnaA</name>
    <name evidence="14" type="ORF">H8S08_00290</name>
</gene>
<evidence type="ECO:0000256" key="9">
    <source>
        <dbReference type="NCBIfam" id="TIGR00362"/>
    </source>
</evidence>
<dbReference type="InterPro" id="IPR010921">
    <property type="entry name" value="Trp_repressor/repl_initiator"/>
</dbReference>
<dbReference type="PANTHER" id="PTHR30050:SF2">
    <property type="entry name" value="CHROMOSOMAL REPLICATION INITIATOR PROTEIN DNAA"/>
    <property type="match status" value="1"/>
</dbReference>
<feature type="binding site" evidence="8">
    <location>
        <position position="180"/>
    </location>
    <ligand>
        <name>ATP</name>
        <dbReference type="ChEBI" id="CHEBI:30616"/>
    </ligand>
</feature>
<dbReference type="PROSITE" id="PS01008">
    <property type="entry name" value="DNAA"/>
    <property type="match status" value="1"/>
</dbReference>
<accession>A0ABR7CIH8</accession>
<evidence type="ECO:0000313" key="15">
    <source>
        <dbReference type="Proteomes" id="UP000636891"/>
    </source>
</evidence>
<evidence type="ECO:0000256" key="3">
    <source>
        <dbReference type="ARBA" id="ARBA00022705"/>
    </source>
</evidence>
<dbReference type="Proteomes" id="UP000636891">
    <property type="component" value="Unassembled WGS sequence"/>
</dbReference>
<dbReference type="SMART" id="SM00382">
    <property type="entry name" value="AAA"/>
    <property type="match status" value="1"/>
</dbReference>
<feature type="domain" description="Chromosomal replication initiator DnaA C-terminal" evidence="13">
    <location>
        <begin position="377"/>
        <end position="446"/>
    </location>
</feature>